<dbReference type="CDD" id="cd17920">
    <property type="entry name" value="DEXHc_RecQ"/>
    <property type="match status" value="1"/>
</dbReference>
<dbReference type="FunFam" id="3.40.50.300:FF:000296">
    <property type="entry name" value="ATP-dependent DNA helicase RecQ"/>
    <property type="match status" value="1"/>
</dbReference>
<evidence type="ECO:0000256" key="5">
    <source>
        <dbReference type="ARBA" id="ARBA00022741"/>
    </source>
</evidence>
<keyword evidence="9" id="KW-0862">Zinc</keyword>
<dbReference type="InterPro" id="IPR004589">
    <property type="entry name" value="DNA_helicase_ATP-dep_RecQ"/>
</dbReference>
<evidence type="ECO:0000256" key="2">
    <source>
        <dbReference type="ARBA" id="ARBA00001947"/>
    </source>
</evidence>
<keyword evidence="6" id="KW-0227">DNA damage</keyword>
<dbReference type="FunFam" id="1.10.150.80:FF:000002">
    <property type="entry name" value="ATP-dependent DNA helicase RecQ"/>
    <property type="match status" value="1"/>
</dbReference>
<feature type="domain" description="Helicase C-terminal" evidence="19">
    <location>
        <begin position="216"/>
        <end position="363"/>
    </location>
</feature>
<evidence type="ECO:0000256" key="14">
    <source>
        <dbReference type="ARBA" id="ARBA00023235"/>
    </source>
</evidence>
<dbReference type="CDD" id="cd18794">
    <property type="entry name" value="SF2_C_RecQ"/>
    <property type="match status" value="1"/>
</dbReference>
<keyword evidence="10" id="KW-0067">ATP-binding</keyword>
<dbReference type="GO" id="GO:0003677">
    <property type="term" value="F:DNA binding"/>
    <property type="evidence" value="ECO:0007669"/>
    <property type="project" value="UniProtKB-KW"/>
</dbReference>
<keyword evidence="13" id="KW-0234">DNA repair</keyword>
<evidence type="ECO:0000256" key="12">
    <source>
        <dbReference type="ARBA" id="ARBA00023172"/>
    </source>
</evidence>
<comment type="cofactor">
    <cofactor evidence="1">
        <name>Mg(2+)</name>
        <dbReference type="ChEBI" id="CHEBI:18420"/>
    </cofactor>
</comment>
<keyword evidence="5" id="KW-0547">Nucleotide-binding</keyword>
<dbReference type="OrthoDB" id="9763310at2"/>
<evidence type="ECO:0000256" key="15">
    <source>
        <dbReference type="ARBA" id="ARBA00034617"/>
    </source>
</evidence>
<dbReference type="NCBIfam" id="TIGR01389">
    <property type="entry name" value="recQ"/>
    <property type="match status" value="1"/>
</dbReference>
<dbReference type="Pfam" id="PF00270">
    <property type="entry name" value="DEAD"/>
    <property type="match status" value="1"/>
</dbReference>
<dbReference type="InterPro" id="IPR029491">
    <property type="entry name" value="Helicase_HTH"/>
</dbReference>
<evidence type="ECO:0000256" key="16">
    <source>
        <dbReference type="NCBIfam" id="TIGR01389"/>
    </source>
</evidence>
<dbReference type="InterPro" id="IPR027417">
    <property type="entry name" value="P-loop_NTPase"/>
</dbReference>
<dbReference type="GO" id="GO:0043138">
    <property type="term" value="F:3'-5' DNA helicase activity"/>
    <property type="evidence" value="ECO:0007669"/>
    <property type="project" value="UniProtKB-EC"/>
</dbReference>
<dbReference type="Pfam" id="PF09382">
    <property type="entry name" value="RQC"/>
    <property type="match status" value="1"/>
</dbReference>
<evidence type="ECO:0000256" key="3">
    <source>
        <dbReference type="ARBA" id="ARBA00005446"/>
    </source>
</evidence>
<evidence type="ECO:0000256" key="11">
    <source>
        <dbReference type="ARBA" id="ARBA00023125"/>
    </source>
</evidence>
<keyword evidence="21" id="KW-1185">Reference proteome</keyword>
<dbReference type="InterPro" id="IPR036388">
    <property type="entry name" value="WH-like_DNA-bd_sf"/>
</dbReference>
<keyword evidence="7 20" id="KW-0378">Hydrolase</keyword>
<dbReference type="GO" id="GO:0030894">
    <property type="term" value="C:replisome"/>
    <property type="evidence" value="ECO:0007669"/>
    <property type="project" value="TreeGrafter"/>
</dbReference>
<dbReference type="InterPro" id="IPR002121">
    <property type="entry name" value="HRDC_dom"/>
</dbReference>
<evidence type="ECO:0000256" key="1">
    <source>
        <dbReference type="ARBA" id="ARBA00001946"/>
    </source>
</evidence>
<dbReference type="SUPFAM" id="SSF52540">
    <property type="entry name" value="P-loop containing nucleoside triphosphate hydrolases"/>
    <property type="match status" value="1"/>
</dbReference>
<name>A0A151B3T9_9CLOT</name>
<proteinExistence type="inferred from homology"/>
<dbReference type="PANTHER" id="PTHR13710">
    <property type="entry name" value="DNA HELICASE RECQ FAMILY MEMBER"/>
    <property type="match status" value="1"/>
</dbReference>
<dbReference type="STRING" id="1121338.CLTEP_15090"/>
<dbReference type="SUPFAM" id="SSF47819">
    <property type="entry name" value="HRDC-like"/>
    <property type="match status" value="1"/>
</dbReference>
<comment type="cofactor">
    <cofactor evidence="2">
        <name>Zn(2+)</name>
        <dbReference type="ChEBI" id="CHEBI:29105"/>
    </cofactor>
</comment>
<dbReference type="PANTHER" id="PTHR13710:SF105">
    <property type="entry name" value="ATP-DEPENDENT DNA HELICASE Q1"/>
    <property type="match status" value="1"/>
</dbReference>
<dbReference type="InterPro" id="IPR018982">
    <property type="entry name" value="RQC_domain"/>
</dbReference>
<dbReference type="RefSeq" id="WP_066824868.1">
    <property type="nucleotide sequence ID" value="NZ_LTBA01000014.1"/>
</dbReference>
<keyword evidence="4" id="KW-0479">Metal-binding</keyword>
<dbReference type="SMART" id="SM00487">
    <property type="entry name" value="DEXDc"/>
    <property type="match status" value="1"/>
</dbReference>
<dbReference type="Pfam" id="PF00271">
    <property type="entry name" value="Helicase_C"/>
    <property type="match status" value="1"/>
</dbReference>
<dbReference type="EMBL" id="LTBA01000014">
    <property type="protein sequence ID" value="KYH34581.1"/>
    <property type="molecule type" value="Genomic_DNA"/>
</dbReference>
<comment type="catalytic activity">
    <reaction evidence="15">
        <text>Couples ATP hydrolysis with the unwinding of duplex DNA by translocating in the 3'-5' direction.</text>
        <dbReference type="EC" id="5.6.2.4"/>
    </reaction>
</comment>
<dbReference type="Pfam" id="PF16124">
    <property type="entry name" value="RecQ_Zn_bind"/>
    <property type="match status" value="1"/>
</dbReference>
<sequence>MSYNTKEILKKYYGYKEFRKGQYKIISSILNKNDTFGIMPTGGGKSLCYQIPALIFEGMTIVISPLISLMKDQVDSLNNIGIKASFINSSLSALEVKKRITDALYGRYKLLYIAPERLESREFCETLRMINISLIAVDEAHCVSQWGHDFRPSYRNISAFIESLSERPTVAAFTATATEDVKKDVVRLLKLNNPNTYFTGFDRENLYFSVVKGVNKKDFLLNYLENNREKVGIIYAATRKEVDNTYEFLKRKGFKIGKYHAGLSEKERIENQEAFIYDDINIMIATNAFGMGIDKSNVRFVIHYNMPKNMESYYQEAGRAGRDGEKSECVLLFSPQDILLQKYLIEQTLFEYDRKINEYKKLQHMIDYCHTQKCLRKYILEYFGEKEIDENCSNCSNCCEEIEFSDITIEAQKIFSCILRVKQCYGATMIAEILRGSKNKKLLDLHFDELSTYGIIKNYTIKEIKDIINMLIADGFLYITEGQYPVIRMQEKAIKALKNREKIMMRIHKKKVATKSDNSLFDSLRKLRKAISEREKVPPYIIFSDSTLREMSKYYPTDMKSMLDIKGVGEVKFKKYGDEFIEVIKRYVSENDIELPHTDKNMNNGIIKNQEKIPSHEVTFNLYREGKSLKEISECRNLKIVTIQDHLIRCSVEGLDVNLDDFIPKKYEQLIYDTIKKIGAEKLKPIKEMLPDEVEYMAIKAAICKMKRIV</sequence>
<dbReference type="SMART" id="SM00490">
    <property type="entry name" value="HELICc"/>
    <property type="match status" value="1"/>
</dbReference>
<keyword evidence="14" id="KW-0413">Isomerase</keyword>
<keyword evidence="11" id="KW-0238">DNA-binding</keyword>
<dbReference type="Gene3D" id="1.10.150.80">
    <property type="entry name" value="HRDC domain"/>
    <property type="match status" value="1"/>
</dbReference>
<dbReference type="GO" id="GO:0046872">
    <property type="term" value="F:metal ion binding"/>
    <property type="evidence" value="ECO:0007669"/>
    <property type="project" value="UniProtKB-KW"/>
</dbReference>
<comment type="similarity">
    <text evidence="3">Belongs to the helicase family. RecQ subfamily.</text>
</comment>
<dbReference type="AlphaFoldDB" id="A0A151B3T9"/>
<keyword evidence="8 20" id="KW-0347">Helicase</keyword>
<evidence type="ECO:0000259" key="19">
    <source>
        <dbReference type="PROSITE" id="PS51194"/>
    </source>
</evidence>
<evidence type="ECO:0000256" key="6">
    <source>
        <dbReference type="ARBA" id="ARBA00022763"/>
    </source>
</evidence>
<gene>
    <name evidence="20" type="primary">recQ</name>
    <name evidence="20" type="ORF">CLTEP_15090</name>
</gene>
<organism evidence="20 21">
    <name type="scientific">Clostridium tepidiprofundi DSM 19306</name>
    <dbReference type="NCBI Taxonomy" id="1121338"/>
    <lineage>
        <taxon>Bacteria</taxon>
        <taxon>Bacillati</taxon>
        <taxon>Bacillota</taxon>
        <taxon>Clostridia</taxon>
        <taxon>Eubacteriales</taxon>
        <taxon>Clostridiaceae</taxon>
        <taxon>Clostridium</taxon>
    </lineage>
</organism>
<evidence type="ECO:0000256" key="10">
    <source>
        <dbReference type="ARBA" id="ARBA00022840"/>
    </source>
</evidence>
<reference evidence="20 21" key="1">
    <citation type="submission" date="2016-02" db="EMBL/GenBank/DDBJ databases">
        <title>Genome sequence of Clostridium tepidiprofundi DSM 19306.</title>
        <authorList>
            <person name="Poehlein A."/>
            <person name="Daniel R."/>
        </authorList>
    </citation>
    <scope>NUCLEOTIDE SEQUENCE [LARGE SCALE GENOMIC DNA]</scope>
    <source>
        <strain evidence="20 21">DSM 19306</strain>
    </source>
</reference>
<dbReference type="InterPro" id="IPR006293">
    <property type="entry name" value="DNA_helicase_ATP-dep_RecQ_bac"/>
</dbReference>
<dbReference type="InterPro" id="IPR032284">
    <property type="entry name" value="RecQ_Zn-bd"/>
</dbReference>
<dbReference type="Pfam" id="PF00570">
    <property type="entry name" value="HRDC"/>
    <property type="match status" value="1"/>
</dbReference>
<dbReference type="PROSITE" id="PS51194">
    <property type="entry name" value="HELICASE_CTER"/>
    <property type="match status" value="1"/>
</dbReference>
<feature type="domain" description="Helicase ATP-binding" evidence="18">
    <location>
        <begin position="26"/>
        <end position="195"/>
    </location>
</feature>
<evidence type="ECO:0000256" key="8">
    <source>
        <dbReference type="ARBA" id="ARBA00022806"/>
    </source>
</evidence>
<dbReference type="InterPro" id="IPR036390">
    <property type="entry name" value="WH_DNA-bd_sf"/>
</dbReference>
<dbReference type="Gene3D" id="1.10.10.10">
    <property type="entry name" value="Winged helix-like DNA-binding domain superfamily/Winged helix DNA-binding domain"/>
    <property type="match status" value="1"/>
</dbReference>
<dbReference type="InterPro" id="IPR011545">
    <property type="entry name" value="DEAD/DEAH_box_helicase_dom"/>
</dbReference>
<accession>A0A151B3T9</accession>
<dbReference type="GO" id="GO:0005524">
    <property type="term" value="F:ATP binding"/>
    <property type="evidence" value="ECO:0007669"/>
    <property type="project" value="UniProtKB-KW"/>
</dbReference>
<evidence type="ECO:0000256" key="7">
    <source>
        <dbReference type="ARBA" id="ARBA00022801"/>
    </source>
</evidence>
<dbReference type="PROSITE" id="PS51192">
    <property type="entry name" value="HELICASE_ATP_BIND_1"/>
    <property type="match status" value="1"/>
</dbReference>
<dbReference type="GO" id="GO:0009378">
    <property type="term" value="F:four-way junction helicase activity"/>
    <property type="evidence" value="ECO:0007669"/>
    <property type="project" value="TreeGrafter"/>
</dbReference>
<dbReference type="SMART" id="SM00956">
    <property type="entry name" value="RQC"/>
    <property type="match status" value="1"/>
</dbReference>
<dbReference type="GO" id="GO:0009432">
    <property type="term" value="P:SOS response"/>
    <property type="evidence" value="ECO:0007669"/>
    <property type="project" value="UniProtKB-UniRule"/>
</dbReference>
<evidence type="ECO:0000256" key="4">
    <source>
        <dbReference type="ARBA" id="ARBA00022723"/>
    </source>
</evidence>
<dbReference type="GO" id="GO:0006310">
    <property type="term" value="P:DNA recombination"/>
    <property type="evidence" value="ECO:0007669"/>
    <property type="project" value="UniProtKB-UniRule"/>
</dbReference>
<evidence type="ECO:0000313" key="20">
    <source>
        <dbReference type="EMBL" id="KYH34581.1"/>
    </source>
</evidence>
<dbReference type="Pfam" id="PF14493">
    <property type="entry name" value="HTH_40"/>
    <property type="match status" value="1"/>
</dbReference>
<feature type="domain" description="HRDC" evidence="17">
    <location>
        <begin position="514"/>
        <end position="594"/>
    </location>
</feature>
<dbReference type="InterPro" id="IPR044876">
    <property type="entry name" value="HRDC_dom_sf"/>
</dbReference>
<dbReference type="SMART" id="SM00341">
    <property type="entry name" value="HRDC"/>
    <property type="match status" value="1"/>
</dbReference>
<dbReference type="GO" id="GO:0006281">
    <property type="term" value="P:DNA repair"/>
    <property type="evidence" value="ECO:0007669"/>
    <property type="project" value="UniProtKB-KW"/>
</dbReference>
<dbReference type="NCBIfam" id="TIGR00614">
    <property type="entry name" value="recQ_fam"/>
    <property type="match status" value="1"/>
</dbReference>
<evidence type="ECO:0000259" key="18">
    <source>
        <dbReference type="PROSITE" id="PS51192"/>
    </source>
</evidence>
<comment type="caution">
    <text evidence="20">The sequence shown here is derived from an EMBL/GenBank/DDBJ whole genome shotgun (WGS) entry which is preliminary data.</text>
</comment>
<evidence type="ECO:0000313" key="21">
    <source>
        <dbReference type="Proteomes" id="UP000075531"/>
    </source>
</evidence>
<keyword evidence="12" id="KW-0233">DNA recombination</keyword>
<dbReference type="PROSITE" id="PS50967">
    <property type="entry name" value="HRDC"/>
    <property type="match status" value="1"/>
</dbReference>
<evidence type="ECO:0000256" key="13">
    <source>
        <dbReference type="ARBA" id="ARBA00023204"/>
    </source>
</evidence>
<dbReference type="GO" id="GO:0043590">
    <property type="term" value="C:bacterial nucleoid"/>
    <property type="evidence" value="ECO:0007669"/>
    <property type="project" value="TreeGrafter"/>
</dbReference>
<dbReference type="InterPro" id="IPR014001">
    <property type="entry name" value="Helicase_ATP-bd"/>
</dbReference>
<dbReference type="GO" id="GO:0006260">
    <property type="term" value="P:DNA replication"/>
    <property type="evidence" value="ECO:0007669"/>
    <property type="project" value="InterPro"/>
</dbReference>
<dbReference type="SUPFAM" id="SSF46785">
    <property type="entry name" value="Winged helix' DNA-binding domain"/>
    <property type="match status" value="1"/>
</dbReference>
<dbReference type="Proteomes" id="UP000075531">
    <property type="component" value="Unassembled WGS sequence"/>
</dbReference>
<dbReference type="PATRIC" id="fig|1121338.3.peg.1553"/>
<dbReference type="GO" id="GO:0016787">
    <property type="term" value="F:hydrolase activity"/>
    <property type="evidence" value="ECO:0007669"/>
    <property type="project" value="UniProtKB-KW"/>
</dbReference>
<evidence type="ECO:0000256" key="9">
    <source>
        <dbReference type="ARBA" id="ARBA00022833"/>
    </source>
</evidence>
<protein>
    <recommendedName>
        <fullName evidence="16">DNA helicase RecQ</fullName>
        <ecNumber evidence="16">5.6.2.4</ecNumber>
    </recommendedName>
</protein>
<dbReference type="GO" id="GO:0005737">
    <property type="term" value="C:cytoplasm"/>
    <property type="evidence" value="ECO:0007669"/>
    <property type="project" value="TreeGrafter"/>
</dbReference>
<dbReference type="Gene3D" id="3.40.50.300">
    <property type="entry name" value="P-loop containing nucleotide triphosphate hydrolases"/>
    <property type="match status" value="2"/>
</dbReference>
<dbReference type="EC" id="5.6.2.4" evidence="16"/>
<dbReference type="InterPro" id="IPR001650">
    <property type="entry name" value="Helicase_C-like"/>
</dbReference>
<evidence type="ECO:0000259" key="17">
    <source>
        <dbReference type="PROSITE" id="PS50967"/>
    </source>
</evidence>
<dbReference type="InterPro" id="IPR010997">
    <property type="entry name" value="HRDC-like_sf"/>
</dbReference>